<dbReference type="OrthoDB" id="6593433at2759"/>
<dbReference type="EMBL" id="JAFIQS010000003">
    <property type="protein sequence ID" value="KAG5171680.1"/>
    <property type="molecule type" value="Genomic_DNA"/>
</dbReference>
<dbReference type="PROSITE" id="PS50893">
    <property type="entry name" value="ABC_TRANSPORTER_2"/>
    <property type="match status" value="1"/>
</dbReference>
<evidence type="ECO:0000256" key="2">
    <source>
        <dbReference type="ARBA" id="ARBA00022840"/>
    </source>
</evidence>
<protein>
    <recommendedName>
        <fullName evidence="3">ABC transporter domain-containing protein</fullName>
    </recommendedName>
</protein>
<reference evidence="4" key="1">
    <citation type="submission" date="2021-02" db="EMBL/GenBank/DDBJ databases">
        <title>Psilocybe cubensis genome.</title>
        <authorList>
            <person name="Mckernan K.J."/>
            <person name="Crawford S."/>
            <person name="Trippe A."/>
            <person name="Kane L.T."/>
            <person name="Mclaughlin S."/>
        </authorList>
    </citation>
    <scope>NUCLEOTIDE SEQUENCE [LARGE SCALE GENOMIC DNA]</scope>
    <source>
        <strain evidence="4">MGC-MH-2018</strain>
    </source>
</reference>
<dbReference type="SUPFAM" id="SSF52540">
    <property type="entry name" value="P-loop containing nucleoside triphosphate hydrolases"/>
    <property type="match status" value="1"/>
</dbReference>
<dbReference type="InterPro" id="IPR003593">
    <property type="entry name" value="AAA+_ATPase"/>
</dbReference>
<gene>
    <name evidence="4" type="ORF">JR316_003768</name>
</gene>
<comment type="caution">
    <text evidence="4">The sequence shown here is derived from an EMBL/GenBank/DDBJ whole genome shotgun (WGS) entry which is preliminary data.</text>
</comment>
<accession>A0A8H8CND8</accession>
<evidence type="ECO:0000259" key="3">
    <source>
        <dbReference type="PROSITE" id="PS50893"/>
    </source>
</evidence>
<dbReference type="GO" id="GO:0016887">
    <property type="term" value="F:ATP hydrolysis activity"/>
    <property type="evidence" value="ECO:0007669"/>
    <property type="project" value="InterPro"/>
</dbReference>
<dbReference type="Gene3D" id="3.40.50.300">
    <property type="entry name" value="P-loop containing nucleotide triphosphate hydrolases"/>
    <property type="match status" value="1"/>
</dbReference>
<dbReference type="InterPro" id="IPR027417">
    <property type="entry name" value="P-loop_NTPase"/>
</dbReference>
<dbReference type="PANTHER" id="PTHR43119:SF1">
    <property type="entry name" value="ABC TRANSPORTER DOMAIN-CONTAINING PROTEIN"/>
    <property type="match status" value="1"/>
</dbReference>
<name>A0A8H8CND8_PSICU</name>
<proteinExistence type="predicted"/>
<dbReference type="Pfam" id="PF00005">
    <property type="entry name" value="ABC_tran"/>
    <property type="match status" value="1"/>
</dbReference>
<dbReference type="GO" id="GO:0005524">
    <property type="term" value="F:ATP binding"/>
    <property type="evidence" value="ECO:0007669"/>
    <property type="project" value="UniProtKB-KW"/>
</dbReference>
<dbReference type="AlphaFoldDB" id="A0A8H8CND8"/>
<sequence>MGAPVLELRDITCYLKRGTNIFSNISFTVNEGDIVVLQGRSGSGKSTLLKCISHLTMHTGESLYRGRTALDYGIPAYRTKILYVPQRPSLLPGSPFDFLVTITKLRSHQALARDNANSSPNELLARAIEVGEAFEIQADLWHRSWMNLSGGEGQRILLAAAISLDTAEILLLDEPTSALDQETSLLVEQAIVERVYSTKTTLKAVIWISHSPEQSRRVGSRFIHLSAGGCYETDDPTPSPSPSTPVG</sequence>
<evidence type="ECO:0000256" key="1">
    <source>
        <dbReference type="ARBA" id="ARBA00022741"/>
    </source>
</evidence>
<keyword evidence="1" id="KW-0547">Nucleotide-binding</keyword>
<evidence type="ECO:0000313" key="4">
    <source>
        <dbReference type="EMBL" id="KAG5171680.1"/>
    </source>
</evidence>
<organism evidence="4">
    <name type="scientific">Psilocybe cubensis</name>
    <name type="common">Psychedelic mushroom</name>
    <name type="synonym">Stropharia cubensis</name>
    <dbReference type="NCBI Taxonomy" id="181762"/>
    <lineage>
        <taxon>Eukaryota</taxon>
        <taxon>Fungi</taxon>
        <taxon>Dikarya</taxon>
        <taxon>Basidiomycota</taxon>
        <taxon>Agaricomycotina</taxon>
        <taxon>Agaricomycetes</taxon>
        <taxon>Agaricomycetidae</taxon>
        <taxon>Agaricales</taxon>
        <taxon>Agaricineae</taxon>
        <taxon>Strophariaceae</taxon>
        <taxon>Psilocybe</taxon>
    </lineage>
</organism>
<feature type="domain" description="ABC transporter" evidence="3">
    <location>
        <begin position="6"/>
        <end position="246"/>
    </location>
</feature>
<dbReference type="InterPro" id="IPR003439">
    <property type="entry name" value="ABC_transporter-like_ATP-bd"/>
</dbReference>
<dbReference type="SMART" id="SM00382">
    <property type="entry name" value="AAA"/>
    <property type="match status" value="1"/>
</dbReference>
<keyword evidence="2" id="KW-0067">ATP-binding</keyword>
<dbReference type="PANTHER" id="PTHR43119">
    <property type="entry name" value="ABC TRANSPORT PROTEIN ATP-BINDING COMPONENT-RELATED"/>
    <property type="match status" value="1"/>
</dbReference>